<dbReference type="PANTHER" id="PTHR12416">
    <property type="entry name" value="RRNA-PROCESSING PROTEIN UTP23 HOMOLOG"/>
    <property type="match status" value="1"/>
</dbReference>
<dbReference type="Gene3D" id="3.40.50.1010">
    <property type="entry name" value="5'-nuclease"/>
    <property type="match status" value="1"/>
</dbReference>
<evidence type="ECO:0000313" key="4">
    <source>
        <dbReference type="Proteomes" id="UP001230188"/>
    </source>
</evidence>
<feature type="region of interest" description="Disordered" evidence="1">
    <location>
        <begin position="147"/>
        <end position="232"/>
    </location>
</feature>
<feature type="domain" description="VapC9 PIN-like" evidence="2">
    <location>
        <begin position="28"/>
        <end position="122"/>
    </location>
</feature>
<dbReference type="InterPro" id="IPR029060">
    <property type="entry name" value="PIN-like_dom_sf"/>
</dbReference>
<feature type="compositionally biased region" description="Basic and acidic residues" evidence="1">
    <location>
        <begin position="151"/>
        <end position="168"/>
    </location>
</feature>
<dbReference type="Proteomes" id="UP001230188">
    <property type="component" value="Unassembled WGS sequence"/>
</dbReference>
<dbReference type="SUPFAM" id="SSF88723">
    <property type="entry name" value="PIN domain-like"/>
    <property type="match status" value="1"/>
</dbReference>
<gene>
    <name evidence="3" type="ORF">CTAYLR_001098</name>
</gene>
<organism evidence="3 4">
    <name type="scientific">Chrysophaeum taylorii</name>
    <dbReference type="NCBI Taxonomy" id="2483200"/>
    <lineage>
        <taxon>Eukaryota</taxon>
        <taxon>Sar</taxon>
        <taxon>Stramenopiles</taxon>
        <taxon>Ochrophyta</taxon>
        <taxon>Pelagophyceae</taxon>
        <taxon>Pelagomonadales</taxon>
        <taxon>Pelagomonadaceae</taxon>
        <taxon>Chrysophaeum</taxon>
    </lineage>
</organism>
<dbReference type="EMBL" id="JAQMWT010000009">
    <property type="protein sequence ID" value="KAJ8614201.1"/>
    <property type="molecule type" value="Genomic_DNA"/>
</dbReference>
<evidence type="ECO:0000256" key="1">
    <source>
        <dbReference type="SAM" id="MobiDB-lite"/>
    </source>
</evidence>
<protein>
    <recommendedName>
        <fullName evidence="2">VapC9 PIN-like domain-containing protein</fullName>
    </recommendedName>
</protein>
<dbReference type="InterPro" id="IPR041120">
    <property type="entry name" value="PIN_9"/>
</dbReference>
<evidence type="ECO:0000259" key="2">
    <source>
        <dbReference type="Pfam" id="PF18477"/>
    </source>
</evidence>
<evidence type="ECO:0000313" key="3">
    <source>
        <dbReference type="EMBL" id="KAJ8614201.1"/>
    </source>
</evidence>
<dbReference type="Pfam" id="PF18477">
    <property type="entry name" value="PIN_9"/>
    <property type="match status" value="1"/>
</dbReference>
<keyword evidence="4" id="KW-1185">Reference proteome</keyword>
<reference evidence="3" key="1">
    <citation type="submission" date="2023-01" db="EMBL/GenBank/DDBJ databases">
        <title>Metagenome sequencing of chrysophaentin producing Chrysophaeum taylorii.</title>
        <authorList>
            <person name="Davison J."/>
            <person name="Bewley C."/>
        </authorList>
    </citation>
    <scope>NUCLEOTIDE SEQUENCE</scope>
    <source>
        <strain evidence="3">NIES-1699</strain>
    </source>
</reference>
<sequence length="232" mass="25295">MRLLRAKAARKILGFYRVAFGVEAPYTVLLDGPFVQHAVRSKIDVESRFRKLVGKVRLVVPSAVVAELDGLGCADAVAFCRTCRVVEVSEGVATEAIVGLVAEKASVVVATQDAQLRRELRKIPGVILASFAGPVLALEPPSKASRVAAAKAERDRSRPDAAEKDLASRLRRRDAPQPLKKQGSKKRAAAPNPLSCLPSKKQRHDPPPTAGNKTSRNNRRRRRRPTTTQELT</sequence>
<comment type="caution">
    <text evidence="3">The sequence shown here is derived from an EMBL/GenBank/DDBJ whole genome shotgun (WGS) entry which is preliminary data.</text>
</comment>
<accession>A0AAD7UQH3</accession>
<proteinExistence type="predicted"/>
<name>A0AAD7UQH3_9STRA</name>
<feature type="compositionally biased region" description="Basic residues" evidence="1">
    <location>
        <begin position="216"/>
        <end position="225"/>
    </location>
</feature>
<dbReference type="AlphaFoldDB" id="A0AAD7UQH3"/>